<proteinExistence type="inferred from homology"/>
<dbReference type="InterPro" id="IPR003477">
    <property type="entry name" value="PemK-like"/>
</dbReference>
<comment type="similarity">
    <text evidence="1">Belongs to the PemK/MazF family.</text>
</comment>
<protein>
    <recommendedName>
        <fullName evidence="5">Type II toxin-antitoxin system PemK/MazF family toxin</fullName>
    </recommendedName>
</protein>
<dbReference type="Gene3D" id="2.30.30.110">
    <property type="match status" value="1"/>
</dbReference>
<keyword evidence="3" id="KW-0614">Plasmid</keyword>
<dbReference type="EMBL" id="CP041677">
    <property type="protein sequence ID" value="QDR73689.1"/>
    <property type="molecule type" value="Genomic_DNA"/>
</dbReference>
<evidence type="ECO:0000313" key="4">
    <source>
        <dbReference type="Proteomes" id="UP000316394"/>
    </source>
</evidence>
<name>A0A517D8L6_LIMRT</name>
<keyword evidence="2" id="KW-1277">Toxin-antitoxin system</keyword>
<evidence type="ECO:0000256" key="1">
    <source>
        <dbReference type="ARBA" id="ARBA00007521"/>
    </source>
</evidence>
<gene>
    <name evidence="3" type="ORF">FOD75_11405</name>
</gene>
<reference evidence="3 4" key="1">
    <citation type="submission" date="2019-07" db="EMBL/GenBank/DDBJ databases">
        <title>Gastrointestinal microbiota of Peromyscus leucopus, the white-footed mouse.</title>
        <authorList>
            <person name="Milovic A."/>
            <person name="Bassam K."/>
            <person name="Barbour A.G."/>
        </authorList>
    </citation>
    <scope>NUCLEOTIDE SEQUENCE [LARGE SCALE GENOMIC DNA]</scope>
    <source>
        <strain evidence="3 4">LL7</strain>
        <plasmid evidence="3 4">unnamed</plasmid>
    </source>
</reference>
<dbReference type="InterPro" id="IPR011067">
    <property type="entry name" value="Plasmid_toxin/cell-grow_inhib"/>
</dbReference>
<geneLocation type="plasmid" evidence="3 4">
    <name>unnamed</name>
</geneLocation>
<dbReference type="AlphaFoldDB" id="A0A517D8L6"/>
<dbReference type="Proteomes" id="UP000316394">
    <property type="component" value="Plasmid unnamed"/>
</dbReference>
<dbReference type="RefSeq" id="WP_144228039.1">
    <property type="nucleotide sequence ID" value="NZ_CP041677.1"/>
</dbReference>
<accession>A0A517D8L6</accession>
<evidence type="ECO:0000313" key="3">
    <source>
        <dbReference type="EMBL" id="QDR73689.1"/>
    </source>
</evidence>
<evidence type="ECO:0000256" key="2">
    <source>
        <dbReference type="ARBA" id="ARBA00022649"/>
    </source>
</evidence>
<dbReference type="SUPFAM" id="SSF50118">
    <property type="entry name" value="Cell growth inhibitor/plasmid maintenance toxic component"/>
    <property type="match status" value="1"/>
</dbReference>
<organism evidence="3 4">
    <name type="scientific">Limosilactobacillus reuteri</name>
    <name type="common">Lactobacillus reuteri</name>
    <dbReference type="NCBI Taxonomy" id="1598"/>
    <lineage>
        <taxon>Bacteria</taxon>
        <taxon>Bacillati</taxon>
        <taxon>Bacillota</taxon>
        <taxon>Bacilli</taxon>
        <taxon>Lactobacillales</taxon>
        <taxon>Lactobacillaceae</taxon>
        <taxon>Limosilactobacillus</taxon>
    </lineage>
</organism>
<dbReference type="Pfam" id="PF02452">
    <property type="entry name" value="PemK_toxin"/>
    <property type="match status" value="1"/>
</dbReference>
<sequence length="111" mass="13198">MEPMDIYIANVPFDERTGSKIRPALVIEVGQERVAVFKVTSQYQNKSDEIKKLYYPIKEWQQAGLKKQSYVDIHRLYRLSKKWIFSHQPIGKLTDIDRLSLFNFIKNIEHK</sequence>
<dbReference type="GO" id="GO:0003677">
    <property type="term" value="F:DNA binding"/>
    <property type="evidence" value="ECO:0007669"/>
    <property type="project" value="InterPro"/>
</dbReference>
<evidence type="ECO:0008006" key="5">
    <source>
        <dbReference type="Google" id="ProtNLM"/>
    </source>
</evidence>